<dbReference type="InterPro" id="IPR018247">
    <property type="entry name" value="EF_Hand_1_Ca_BS"/>
</dbReference>
<comment type="cofactor">
    <cofactor evidence="1">
        <name>Mn(2+)</name>
        <dbReference type="ChEBI" id="CHEBI:29035"/>
    </cofactor>
</comment>
<dbReference type="GO" id="GO:0004722">
    <property type="term" value="F:protein serine/threonine phosphatase activity"/>
    <property type="evidence" value="ECO:0007669"/>
    <property type="project" value="UniProtKB-EC"/>
</dbReference>
<dbReference type="GeneID" id="20807608"/>
<name>W4GS11_APHAT</name>
<comment type="catalytic activity">
    <reaction evidence="8">
        <text>O-phospho-L-threonyl-[protein] + H2O = L-threonyl-[protein] + phosphate</text>
        <dbReference type="Rhea" id="RHEA:47004"/>
        <dbReference type="Rhea" id="RHEA-COMP:11060"/>
        <dbReference type="Rhea" id="RHEA-COMP:11605"/>
        <dbReference type="ChEBI" id="CHEBI:15377"/>
        <dbReference type="ChEBI" id="CHEBI:30013"/>
        <dbReference type="ChEBI" id="CHEBI:43474"/>
        <dbReference type="ChEBI" id="CHEBI:61977"/>
        <dbReference type="EC" id="3.1.3.16"/>
    </reaction>
</comment>
<keyword evidence="3" id="KW-0479">Metal-binding</keyword>
<feature type="domain" description="EF-hand" evidence="10">
    <location>
        <begin position="458"/>
        <end position="493"/>
    </location>
</feature>
<dbReference type="PRINTS" id="PR00114">
    <property type="entry name" value="STPHPHTASE"/>
</dbReference>
<dbReference type="PROSITE" id="PS50222">
    <property type="entry name" value="EF_HAND_2"/>
    <property type="match status" value="2"/>
</dbReference>
<sequence length="667" mass="73965">MGNSQGKATQTTDKAKPSATQLVSAGGPPAAAAPAPPSLTASSGASSAPVDDMGTQWKLFNDLENREEAAAFGLQRFLQALHDHMPATDASKPERSLDDFLSDATTKINITDMYKGVHLDDTLTLQNMLDLIDSYKRQAKLHKEYVMQLLRQAASLFQSYQNLHLINVAPAKHITIVGDLHGQLDDLLLILRENGVPSAENPYVFNGDFVDRGKSSVEVCLVLFGFAILYPHAVFLNRGNHEDRAVTQKFGFQKECIEKYDDEVFSLFCHCFRYLPLGTVLQDRRVLILHGGVPRQNVKLHDLLDIPRFEFDGLRHTNKYMKATPRLTRRDKNMQIISDIVWSDPRVQPGFDESPRGAGIDFGPDITKRFMQTNRLALIVRSHECAPLGYAYPYGEKAGMLVTLFSASNYTKASNMGAIMHIPSGVNLPPSFAQYRASASDHDFVGSNLDGLYSVILDSRELLLSAFEAADVDGRGLVSAQVWQQLMESTLHMAVDWAALQPLVTSVEKDGSVAYVAFLDRYQASASMAAAGGDKAAMNNLYRHRERLEMLFHTIDKDGNGVITMDEFQAALDVLNQHLPRDMLPFEHPSQLMSVLDFTKDNAININEFLESFRLHANLTTAAKWRRAKNKLKAMHHLGMLKTVEAPCLLVLDVPPPPADDPVTATA</sequence>
<dbReference type="InterPro" id="IPR002048">
    <property type="entry name" value="EF_hand_dom"/>
</dbReference>
<dbReference type="InterPro" id="IPR006186">
    <property type="entry name" value="Ser/Thr-sp_prot-phosphatase"/>
</dbReference>
<dbReference type="VEuPathDB" id="FungiDB:H257_05612"/>
<feature type="domain" description="EF-hand" evidence="10">
    <location>
        <begin position="543"/>
        <end position="578"/>
    </location>
</feature>
<dbReference type="SMART" id="SM00054">
    <property type="entry name" value="EFh"/>
    <property type="match status" value="3"/>
</dbReference>
<dbReference type="RefSeq" id="XP_009828843.1">
    <property type="nucleotide sequence ID" value="XM_009830541.1"/>
</dbReference>
<evidence type="ECO:0000256" key="1">
    <source>
        <dbReference type="ARBA" id="ARBA00001936"/>
    </source>
</evidence>
<evidence type="ECO:0000256" key="3">
    <source>
        <dbReference type="ARBA" id="ARBA00022723"/>
    </source>
</evidence>
<reference evidence="11" key="1">
    <citation type="submission" date="2013-12" db="EMBL/GenBank/DDBJ databases">
        <title>The Genome Sequence of Aphanomyces astaci APO3.</title>
        <authorList>
            <consortium name="The Broad Institute Genomics Platform"/>
            <person name="Russ C."/>
            <person name="Tyler B."/>
            <person name="van West P."/>
            <person name="Dieguez-Uribeondo J."/>
            <person name="Young S.K."/>
            <person name="Zeng Q."/>
            <person name="Gargeya S."/>
            <person name="Fitzgerald M."/>
            <person name="Abouelleil A."/>
            <person name="Alvarado L."/>
            <person name="Chapman S.B."/>
            <person name="Gainer-Dewar J."/>
            <person name="Goldberg J."/>
            <person name="Griggs A."/>
            <person name="Gujja S."/>
            <person name="Hansen M."/>
            <person name="Howarth C."/>
            <person name="Imamovic A."/>
            <person name="Ireland A."/>
            <person name="Larimer J."/>
            <person name="McCowan C."/>
            <person name="Murphy C."/>
            <person name="Pearson M."/>
            <person name="Poon T.W."/>
            <person name="Priest M."/>
            <person name="Roberts A."/>
            <person name="Saif S."/>
            <person name="Shea T."/>
            <person name="Sykes S."/>
            <person name="Wortman J."/>
            <person name="Nusbaum C."/>
            <person name="Birren B."/>
        </authorList>
    </citation>
    <scope>NUCLEOTIDE SEQUENCE [LARGE SCALE GENOMIC DNA]</scope>
    <source>
        <strain evidence="11">APO3</strain>
    </source>
</reference>
<evidence type="ECO:0000256" key="8">
    <source>
        <dbReference type="RuleBase" id="RU004273"/>
    </source>
</evidence>
<evidence type="ECO:0000256" key="7">
    <source>
        <dbReference type="ARBA" id="ARBA00023211"/>
    </source>
</evidence>
<feature type="region of interest" description="Disordered" evidence="9">
    <location>
        <begin position="1"/>
        <end position="49"/>
    </location>
</feature>
<dbReference type="PANTHER" id="PTHR45668">
    <property type="entry name" value="SERINE/THREONINE-PROTEIN PHOSPHATASE 5-RELATED"/>
    <property type="match status" value="1"/>
</dbReference>
<dbReference type="Pfam" id="PF00149">
    <property type="entry name" value="Metallophos"/>
    <property type="match status" value="1"/>
</dbReference>
<dbReference type="PANTHER" id="PTHR45668:SF5">
    <property type="entry name" value="SERINE_THREONINE-PROTEIN PHOSPHATASE 5"/>
    <property type="match status" value="1"/>
</dbReference>
<dbReference type="InterPro" id="IPR004843">
    <property type="entry name" value="Calcineurin-like_PHP"/>
</dbReference>
<keyword evidence="6" id="KW-0106">Calcium</keyword>
<dbReference type="GO" id="GO:0005509">
    <property type="term" value="F:calcium ion binding"/>
    <property type="evidence" value="ECO:0007669"/>
    <property type="project" value="InterPro"/>
</dbReference>
<dbReference type="AlphaFoldDB" id="W4GS11"/>
<feature type="compositionally biased region" description="Low complexity" evidence="9">
    <location>
        <begin position="24"/>
        <end position="49"/>
    </location>
</feature>
<dbReference type="CDD" id="cd00051">
    <property type="entry name" value="EFh"/>
    <property type="match status" value="1"/>
</dbReference>
<dbReference type="SUPFAM" id="SSF56300">
    <property type="entry name" value="Metallo-dependent phosphatases"/>
    <property type="match status" value="1"/>
</dbReference>
<organism evidence="11">
    <name type="scientific">Aphanomyces astaci</name>
    <name type="common">Crayfish plague agent</name>
    <dbReference type="NCBI Taxonomy" id="112090"/>
    <lineage>
        <taxon>Eukaryota</taxon>
        <taxon>Sar</taxon>
        <taxon>Stramenopiles</taxon>
        <taxon>Oomycota</taxon>
        <taxon>Saprolegniomycetes</taxon>
        <taxon>Saprolegniales</taxon>
        <taxon>Verrucalvaceae</taxon>
        <taxon>Aphanomyces</taxon>
    </lineage>
</organism>
<dbReference type="STRING" id="112090.W4GS11"/>
<dbReference type="SUPFAM" id="SSF47473">
    <property type="entry name" value="EF-hand"/>
    <property type="match status" value="1"/>
</dbReference>
<evidence type="ECO:0000259" key="10">
    <source>
        <dbReference type="PROSITE" id="PS50222"/>
    </source>
</evidence>
<evidence type="ECO:0000313" key="11">
    <source>
        <dbReference type="EMBL" id="ETV82106.1"/>
    </source>
</evidence>
<dbReference type="PROSITE" id="PS00018">
    <property type="entry name" value="EF_HAND_1"/>
    <property type="match status" value="1"/>
</dbReference>
<protein>
    <recommendedName>
        <fullName evidence="8">Serine/threonine-protein phosphatase</fullName>
        <ecNumber evidence="8">3.1.3.16</ecNumber>
    </recommendedName>
</protein>
<dbReference type="InterPro" id="IPR051134">
    <property type="entry name" value="PPP_phosphatase"/>
</dbReference>
<dbReference type="InterPro" id="IPR013235">
    <property type="entry name" value="PPP_dom"/>
</dbReference>
<dbReference type="EMBL" id="KI913123">
    <property type="protein sequence ID" value="ETV82106.1"/>
    <property type="molecule type" value="Genomic_DNA"/>
</dbReference>
<keyword evidence="4" id="KW-0677">Repeat</keyword>
<keyword evidence="5 8" id="KW-0378">Hydrolase</keyword>
<dbReference type="Gene3D" id="3.60.21.10">
    <property type="match status" value="1"/>
</dbReference>
<proteinExistence type="inferred from homology"/>
<accession>W4GS11</accession>
<dbReference type="Pfam" id="PF08321">
    <property type="entry name" value="PPP5"/>
    <property type="match status" value="1"/>
</dbReference>
<evidence type="ECO:0000256" key="4">
    <source>
        <dbReference type="ARBA" id="ARBA00022737"/>
    </source>
</evidence>
<dbReference type="EC" id="3.1.3.16" evidence="8"/>
<dbReference type="InterPro" id="IPR011992">
    <property type="entry name" value="EF-hand-dom_pair"/>
</dbReference>
<dbReference type="PROSITE" id="PS00125">
    <property type="entry name" value="SER_THR_PHOSPHATASE"/>
    <property type="match status" value="1"/>
</dbReference>
<feature type="compositionally biased region" description="Polar residues" evidence="9">
    <location>
        <begin position="1"/>
        <end position="23"/>
    </location>
</feature>
<dbReference type="InterPro" id="IPR029052">
    <property type="entry name" value="Metallo-depent_PP-like"/>
</dbReference>
<evidence type="ECO:0000256" key="2">
    <source>
        <dbReference type="ARBA" id="ARBA00008294"/>
    </source>
</evidence>
<gene>
    <name evidence="11" type="ORF">H257_05612</name>
</gene>
<dbReference type="Pfam" id="PF13499">
    <property type="entry name" value="EF-hand_7"/>
    <property type="match status" value="1"/>
</dbReference>
<evidence type="ECO:0000256" key="5">
    <source>
        <dbReference type="ARBA" id="ARBA00022801"/>
    </source>
</evidence>
<evidence type="ECO:0000256" key="9">
    <source>
        <dbReference type="SAM" id="MobiDB-lite"/>
    </source>
</evidence>
<keyword evidence="7" id="KW-0464">Manganese</keyword>
<dbReference type="Gene3D" id="1.10.238.10">
    <property type="entry name" value="EF-hand"/>
    <property type="match status" value="1"/>
</dbReference>
<evidence type="ECO:0000256" key="6">
    <source>
        <dbReference type="ARBA" id="ARBA00022837"/>
    </source>
</evidence>
<dbReference type="OrthoDB" id="442428at2759"/>
<dbReference type="SMART" id="SM00156">
    <property type="entry name" value="PP2Ac"/>
    <property type="match status" value="1"/>
</dbReference>
<comment type="similarity">
    <text evidence="2 8">Belongs to the PPP phosphatase family.</text>
</comment>